<evidence type="ECO:0000313" key="3">
    <source>
        <dbReference type="Proteomes" id="UP000013167"/>
    </source>
</evidence>
<dbReference type="HOGENOM" id="CLU_072792_3_0_11"/>
<dbReference type="InterPro" id="IPR046879">
    <property type="entry name" value="KANL3/Tex30_Abhydrolase"/>
</dbReference>
<dbReference type="SUPFAM" id="SSF53474">
    <property type="entry name" value="alpha/beta-Hydrolases"/>
    <property type="match status" value="1"/>
</dbReference>
<keyword evidence="3" id="KW-1185">Reference proteome</keyword>
<dbReference type="STRING" id="1193181.BN10_1730024"/>
<evidence type="ECO:0000313" key="2">
    <source>
        <dbReference type="EMBL" id="CCH69507.1"/>
    </source>
</evidence>
<name>N0DYL3_9MICO</name>
<dbReference type="PANTHER" id="PTHR13136">
    <property type="entry name" value="TESTIS DEVELOPMENT PROTEIN PRTD"/>
    <property type="match status" value="1"/>
</dbReference>
<reference evidence="2 3" key="1">
    <citation type="journal article" date="2013" name="ISME J.">
        <title>A metabolic model for members of the genus Tetrasphaera involved in enhanced biological phosphorus removal.</title>
        <authorList>
            <person name="Kristiansen R."/>
            <person name="Nguyen H.T.T."/>
            <person name="Saunders A.M."/>
            <person name="Nielsen J.L."/>
            <person name="Wimmer R."/>
            <person name="Le V.Q."/>
            <person name="McIlroy S.J."/>
            <person name="Petrovski S."/>
            <person name="Seviour R.J."/>
            <person name="Calteau A."/>
            <person name="Nielsen K.L."/>
            <person name="Nielsen P.H."/>
        </authorList>
    </citation>
    <scope>NUCLEOTIDE SEQUENCE [LARGE SCALE GENOMIC DNA]</scope>
    <source>
        <strain evidence="2 3">Lp2</strain>
    </source>
</reference>
<dbReference type="ESTHER" id="9mico-n0dyl3">
    <property type="family name" value="NLS3-Tex30"/>
</dbReference>
<dbReference type="Gene3D" id="3.40.50.1820">
    <property type="entry name" value="alpha/beta hydrolase"/>
    <property type="match status" value="1"/>
</dbReference>
<organism evidence="2 3">
    <name type="scientific">Phycicoccus elongatus Lp2</name>
    <dbReference type="NCBI Taxonomy" id="1193181"/>
    <lineage>
        <taxon>Bacteria</taxon>
        <taxon>Bacillati</taxon>
        <taxon>Actinomycetota</taxon>
        <taxon>Actinomycetes</taxon>
        <taxon>Micrococcales</taxon>
        <taxon>Intrasporangiaceae</taxon>
        <taxon>Phycicoccus</taxon>
    </lineage>
</organism>
<dbReference type="EMBL" id="CAIZ01000083">
    <property type="protein sequence ID" value="CCH69507.1"/>
    <property type="molecule type" value="Genomic_DNA"/>
</dbReference>
<dbReference type="InterPro" id="IPR026555">
    <property type="entry name" value="NSL3/Tex30"/>
</dbReference>
<dbReference type="eggNOG" id="COG3571">
    <property type="taxonomic scope" value="Bacteria"/>
</dbReference>
<evidence type="ECO:0000259" key="1">
    <source>
        <dbReference type="Pfam" id="PF20408"/>
    </source>
</evidence>
<dbReference type="Pfam" id="PF20408">
    <property type="entry name" value="Abhydrolase_11"/>
    <property type="match status" value="1"/>
</dbReference>
<dbReference type="AlphaFoldDB" id="N0DYL3"/>
<feature type="domain" description="KANL3/Tex30 alpha/beta hydrolase-like" evidence="1">
    <location>
        <begin position="26"/>
        <end position="176"/>
    </location>
</feature>
<proteinExistence type="predicted"/>
<dbReference type="RefSeq" id="WP_010852141.1">
    <property type="nucleotide sequence ID" value="NZ_HF570956.1"/>
</dbReference>
<accession>N0DYL3</accession>
<dbReference type="PANTHER" id="PTHR13136:SF11">
    <property type="entry name" value="TESTIS-EXPRESSED PROTEIN 30"/>
    <property type="match status" value="1"/>
</dbReference>
<protein>
    <recommendedName>
        <fullName evidence="1">KANL3/Tex30 alpha/beta hydrolase-like domain-containing protein</fullName>
    </recommendedName>
</protein>
<dbReference type="OrthoDB" id="652634at2"/>
<sequence>MRERVELIQTTMGPGRVTVCGDGDSLLAIGHGAGGQSWSKDILASRDAALERGWVVALVDQPWRVAGRKVADRPPVLDDAWVPIVESLRTTNGARRLVVAGRSAGARVACRTSSRLGADAVLCLAFPLHLPGRPAASRIDELRLPIDAGLPVRVVQGERDPFGGPDEVRAGITDPSVVVAVPGTHSISATARVREVVSTWLASLPGE</sequence>
<dbReference type="Proteomes" id="UP000013167">
    <property type="component" value="Unassembled WGS sequence"/>
</dbReference>
<gene>
    <name evidence="2" type="ORF">BN10_1730024</name>
</gene>
<dbReference type="InterPro" id="IPR029058">
    <property type="entry name" value="AB_hydrolase_fold"/>
</dbReference>
<comment type="caution">
    <text evidence="2">The sequence shown here is derived from an EMBL/GenBank/DDBJ whole genome shotgun (WGS) entry which is preliminary data.</text>
</comment>